<comment type="caution">
    <text evidence="4">The sequence shown here is derived from an EMBL/GenBank/DDBJ whole genome shotgun (WGS) entry which is preliminary data.</text>
</comment>
<reference evidence="4 5" key="1">
    <citation type="submission" date="2019-07" db="EMBL/GenBank/DDBJ databases">
        <title>New species of Amycolatopsis and Streptomyces.</title>
        <authorList>
            <person name="Duangmal K."/>
            <person name="Teo W.F.A."/>
            <person name="Lipun K."/>
        </authorList>
    </citation>
    <scope>NUCLEOTIDE SEQUENCE [LARGE SCALE GENOMIC DNA]</scope>
    <source>
        <strain evidence="4 5">TISTR 2346</strain>
    </source>
</reference>
<accession>A0A5N8W9E3</accession>
<evidence type="ECO:0000313" key="5">
    <source>
        <dbReference type="Proteomes" id="UP000326979"/>
    </source>
</evidence>
<dbReference type="AlphaFoldDB" id="A0A5N8W9E3"/>
<keyword evidence="5" id="KW-1185">Reference proteome</keyword>
<proteinExistence type="inferred from homology"/>
<sequence>MTPKAPDRQRLFVGGSWVEPDGGHYEVTDPATGGVVGWAPEASRDQVHAAAAAAREAFGPWSRTPAEERAAILARTAEIIQRQLVPYADLAQAESGATTGTARGMQVAVAASRFKRYAKGALEPVEQPLPPQVNEAGPFGRAAVMGALAVRQPVGVVTCVTSYNNPWANPAGKIAPALAMGNTVVVKPAPQDPLSVYRMAEALEAAGAPPGVVNVVSGSGAEVGEAAVDSPDVDMVSFTGSTAVGQRIAEVCGRGMKRQLMELGGKGAAIVFDDADLASAVAGIGTTFSFYTGQICTAPTRVLAQRGVYEALVTRLAAYAGALKVGDPREQGTVVGPVISAAHRDRVESYVELGRKEGARVVTGGERPALASGFYVTPTLLADCTPDMRVVREEIFGPVVVVLPFDDEEEAVILANDSDYGLIDYVWSGDVARAFRVARRLRSGGVGVNTVGRNMEAPFGGFRKSGVGRDVGSYALHAYSEVQAIVWAG</sequence>
<dbReference type="Gene3D" id="3.40.309.10">
    <property type="entry name" value="Aldehyde Dehydrogenase, Chain A, domain 2"/>
    <property type="match status" value="1"/>
</dbReference>
<evidence type="ECO:0000256" key="1">
    <source>
        <dbReference type="ARBA" id="ARBA00009986"/>
    </source>
</evidence>
<protein>
    <submittedName>
        <fullName evidence="4">Aldehyde dehydrogenase family protein</fullName>
    </submittedName>
</protein>
<dbReference type="CDD" id="cd07089">
    <property type="entry name" value="ALDH_CddD-AldA-like"/>
    <property type="match status" value="1"/>
</dbReference>
<evidence type="ECO:0000313" key="4">
    <source>
        <dbReference type="EMBL" id="MPY42944.1"/>
    </source>
</evidence>
<dbReference type="InterPro" id="IPR016163">
    <property type="entry name" value="Ald_DH_C"/>
</dbReference>
<name>A0A5N8W9E3_9ACTN</name>
<dbReference type="PANTHER" id="PTHR11699">
    <property type="entry name" value="ALDEHYDE DEHYDROGENASE-RELATED"/>
    <property type="match status" value="1"/>
</dbReference>
<dbReference type="Pfam" id="PF00171">
    <property type="entry name" value="Aldedh"/>
    <property type="match status" value="1"/>
</dbReference>
<dbReference type="SUPFAM" id="SSF53720">
    <property type="entry name" value="ALDH-like"/>
    <property type="match status" value="1"/>
</dbReference>
<keyword evidence="2" id="KW-0560">Oxidoreductase</keyword>
<dbReference type="RefSeq" id="WP_322723726.1">
    <property type="nucleotide sequence ID" value="NZ_BAABEQ010000018.1"/>
</dbReference>
<dbReference type="FunFam" id="3.40.309.10:FF:000012">
    <property type="entry name" value="Betaine aldehyde dehydrogenase"/>
    <property type="match status" value="1"/>
</dbReference>
<dbReference type="EMBL" id="VJZE01000187">
    <property type="protein sequence ID" value="MPY42944.1"/>
    <property type="molecule type" value="Genomic_DNA"/>
</dbReference>
<evidence type="ECO:0000259" key="3">
    <source>
        <dbReference type="Pfam" id="PF00171"/>
    </source>
</evidence>
<dbReference type="Gene3D" id="3.40.605.10">
    <property type="entry name" value="Aldehyde Dehydrogenase, Chain A, domain 1"/>
    <property type="match status" value="1"/>
</dbReference>
<comment type="similarity">
    <text evidence="1">Belongs to the aldehyde dehydrogenase family.</text>
</comment>
<dbReference type="Proteomes" id="UP000326979">
    <property type="component" value="Unassembled WGS sequence"/>
</dbReference>
<gene>
    <name evidence="4" type="ORF">FNH04_24475</name>
</gene>
<feature type="domain" description="Aldehyde dehydrogenase" evidence="3">
    <location>
        <begin position="17"/>
        <end position="485"/>
    </location>
</feature>
<dbReference type="GO" id="GO:0016620">
    <property type="term" value="F:oxidoreductase activity, acting on the aldehyde or oxo group of donors, NAD or NADP as acceptor"/>
    <property type="evidence" value="ECO:0007669"/>
    <property type="project" value="InterPro"/>
</dbReference>
<dbReference type="InterPro" id="IPR016162">
    <property type="entry name" value="Ald_DH_N"/>
</dbReference>
<dbReference type="InterPro" id="IPR015590">
    <property type="entry name" value="Aldehyde_DH_dom"/>
</dbReference>
<evidence type="ECO:0000256" key="2">
    <source>
        <dbReference type="ARBA" id="ARBA00023002"/>
    </source>
</evidence>
<organism evidence="4 5">
    <name type="scientific">Streptomyces phyllanthi</name>
    <dbReference type="NCBI Taxonomy" id="1803180"/>
    <lineage>
        <taxon>Bacteria</taxon>
        <taxon>Bacillati</taxon>
        <taxon>Actinomycetota</taxon>
        <taxon>Actinomycetes</taxon>
        <taxon>Kitasatosporales</taxon>
        <taxon>Streptomycetaceae</taxon>
        <taxon>Streptomyces</taxon>
    </lineage>
</organism>
<dbReference type="InterPro" id="IPR016161">
    <property type="entry name" value="Ald_DH/histidinol_DH"/>
</dbReference>